<dbReference type="AlphaFoldDB" id="A0A2K8KTV2"/>
<dbReference type="InterPro" id="IPR016181">
    <property type="entry name" value="Acyl_CoA_acyltransferase"/>
</dbReference>
<dbReference type="PANTHER" id="PTHR30420:SF1">
    <property type="entry name" value="ARGININE N-SUCCINYLTRANSFERASE"/>
    <property type="match status" value="1"/>
</dbReference>
<dbReference type="Proteomes" id="UP000229757">
    <property type="component" value="Chromosome"/>
</dbReference>
<keyword evidence="1" id="KW-0056">Arginine metabolism</keyword>
<sequence length="331" mass="36742">MAKHSGVGVTSLPDNRQKMAAKLDQALASFEKSLPLTERVYLFALVDESTEELAGICALESSIGHGDVWYNYHVGKSVHASREIGVHKITQTLYLSNDLTGCSEIATLFLMPNFRNNQNGHLLSRSRYLFLAEFPELFGDEIIAEMRGYSDEDGNSPFWESLGRHFFQMEFSDADYLTGLGNKVFIAELMPKFPIHVPMLTAEAQAVIGRVHPQTEPALAMLKSEGFEFNHYIDIFDGGPSVGTKIKNIRAVRESKTYQVGISDQTPAPDFGVKHGLLMVSNRQLGEYRVLLVDQGAAGDDTLWLKPAQAKILHVRAGDTVRAVSLRPKEL</sequence>
<dbReference type="PANTHER" id="PTHR30420">
    <property type="entry name" value="N-SUCCINYLARGININE DIHYDROLASE"/>
    <property type="match status" value="1"/>
</dbReference>
<dbReference type="KEGG" id="rfo:REIFOR_03056"/>
<dbReference type="NCBIfam" id="TIGR03244">
    <property type="entry name" value="arg_catab_AstA"/>
    <property type="match status" value="1"/>
</dbReference>
<name>A0A2K8KTV2_9GAMM</name>
<dbReference type="GO" id="GO:0006527">
    <property type="term" value="P:L-arginine catabolic process"/>
    <property type="evidence" value="ECO:0007669"/>
    <property type="project" value="UniProtKB-UniRule"/>
</dbReference>
<gene>
    <name evidence="5" type="ORF">REIFOR_03056</name>
</gene>
<dbReference type="EC" id="2.3.1.109" evidence="4"/>
<accession>A0A2K8KTV2</accession>
<keyword evidence="2 5" id="KW-0808">Transferase</keyword>
<dbReference type="GO" id="GO:0008791">
    <property type="term" value="F:arginine N-succinyltransferase activity"/>
    <property type="evidence" value="ECO:0007669"/>
    <property type="project" value="UniProtKB-UniRule"/>
</dbReference>
<organism evidence="5 6">
    <name type="scientific">Reinekea forsetii</name>
    <dbReference type="NCBI Taxonomy" id="1336806"/>
    <lineage>
        <taxon>Bacteria</taxon>
        <taxon>Pseudomonadati</taxon>
        <taxon>Pseudomonadota</taxon>
        <taxon>Gammaproteobacteria</taxon>
        <taxon>Oceanospirillales</taxon>
        <taxon>Saccharospirillaceae</taxon>
        <taxon>Reinekea</taxon>
    </lineage>
</organism>
<reference evidence="5 6" key="1">
    <citation type="journal article" date="2017" name="Environ. Microbiol.">
        <title>Genomic and physiological analyses of 'Reinekea forsetii' reveal a versatile opportunistic lifestyle during spring algae blooms.</title>
        <authorList>
            <person name="Avci B."/>
            <person name="Hahnke R.L."/>
            <person name="Chafee M."/>
            <person name="Fischer T."/>
            <person name="Gruber-Vodicka H."/>
            <person name="Tegetmeyer H.E."/>
            <person name="Harder J."/>
            <person name="Fuchs B.M."/>
            <person name="Amann R.I."/>
            <person name="Teeling H."/>
        </authorList>
    </citation>
    <scope>NUCLEOTIDE SEQUENCE [LARGE SCALE GENOMIC DNA]</scope>
    <source>
        <strain evidence="5 6">Hel1_31_D35</strain>
    </source>
</reference>
<proteinExistence type="predicted"/>
<dbReference type="SUPFAM" id="SSF55729">
    <property type="entry name" value="Acyl-CoA N-acyltransferases (Nat)"/>
    <property type="match status" value="1"/>
</dbReference>
<dbReference type="InterPro" id="IPR017650">
    <property type="entry name" value="Arginine_N-succinylTrfase"/>
</dbReference>
<evidence type="ECO:0000256" key="3">
    <source>
        <dbReference type="ARBA" id="ARBA00023315"/>
    </source>
</evidence>
<keyword evidence="6" id="KW-1185">Reference proteome</keyword>
<dbReference type="NCBIfam" id="TIGR03243">
    <property type="entry name" value="arg_catab_AOST"/>
    <property type="match status" value="1"/>
</dbReference>
<evidence type="ECO:0000256" key="4">
    <source>
        <dbReference type="NCBIfam" id="TIGR03244"/>
    </source>
</evidence>
<dbReference type="InterPro" id="IPR007041">
    <property type="entry name" value="Arg_succinylTrfase_AstA/AruG"/>
</dbReference>
<dbReference type="EMBL" id="CP011797">
    <property type="protein sequence ID" value="ATX78175.1"/>
    <property type="molecule type" value="Genomic_DNA"/>
</dbReference>
<evidence type="ECO:0000256" key="1">
    <source>
        <dbReference type="ARBA" id="ARBA00022503"/>
    </source>
</evidence>
<dbReference type="Gene3D" id="2.40.40.20">
    <property type="match status" value="1"/>
</dbReference>
<evidence type="ECO:0000256" key="2">
    <source>
        <dbReference type="ARBA" id="ARBA00022679"/>
    </source>
</evidence>
<protein>
    <recommendedName>
        <fullName evidence="4">Arginine N-succinyltransferase</fullName>
        <ecNumber evidence="4">2.3.1.109</ecNumber>
    </recommendedName>
</protein>
<dbReference type="Pfam" id="PF04958">
    <property type="entry name" value="AstA"/>
    <property type="match status" value="1"/>
</dbReference>
<evidence type="ECO:0000313" key="5">
    <source>
        <dbReference type="EMBL" id="ATX78175.1"/>
    </source>
</evidence>
<evidence type="ECO:0000313" key="6">
    <source>
        <dbReference type="Proteomes" id="UP000229757"/>
    </source>
</evidence>
<keyword evidence="3 5" id="KW-0012">Acyltransferase</keyword>